<comment type="cofactor">
    <cofactor evidence="4">
        <name>Mg(2+)</name>
        <dbReference type="ChEBI" id="CHEBI:18420"/>
    </cofactor>
    <cofactor evidence="4">
        <name>Mn(2+)</name>
        <dbReference type="ChEBI" id="CHEBI:29035"/>
    </cofactor>
    <text evidence="4">Probably binds two magnesium or manganese ions per subunit.</text>
</comment>
<dbReference type="GO" id="GO:0008081">
    <property type="term" value="F:phosphoric diester hydrolase activity"/>
    <property type="evidence" value="ECO:0007669"/>
    <property type="project" value="TreeGrafter"/>
</dbReference>
<dbReference type="OMA" id="KIENCFT"/>
<sequence>FNPVLVTNLSSIASLNVNGMNNPIKRKKILNKMRIEKVQLIYLQETHLPKLEHEKLRVFGYSKVFYSSFRHGSKRVVSILIHDLSHDLSDKEGRYVIVKGTLDNIKVTLVNVYNPPNSNIQFLLFSIK</sequence>
<evidence type="ECO:0000313" key="6">
    <source>
        <dbReference type="Proteomes" id="UP000264800"/>
    </source>
</evidence>
<evidence type="ECO:0000256" key="4">
    <source>
        <dbReference type="PIRSR" id="PIRSR604808-2"/>
    </source>
</evidence>
<accession>A0A3Q3AU80</accession>
<keyword evidence="6" id="KW-1185">Reference proteome</keyword>
<dbReference type="InterPro" id="IPR036691">
    <property type="entry name" value="Endo/exonu/phosph_ase_sf"/>
</dbReference>
<dbReference type="PANTHER" id="PTHR22748">
    <property type="entry name" value="AP ENDONUCLEASE"/>
    <property type="match status" value="1"/>
</dbReference>
<dbReference type="SUPFAM" id="SSF56219">
    <property type="entry name" value="DNase I-like"/>
    <property type="match status" value="1"/>
</dbReference>
<protein>
    <recommendedName>
        <fullName evidence="7">Endonuclease/exonuclease/phosphatase domain-containing protein</fullName>
    </recommendedName>
</protein>
<dbReference type="PANTHER" id="PTHR22748:SF23">
    <property type="entry name" value="EXODEOXYRIBONUCLEASE III"/>
    <property type="match status" value="1"/>
</dbReference>
<evidence type="ECO:0008006" key="7">
    <source>
        <dbReference type="Google" id="ProtNLM"/>
    </source>
</evidence>
<evidence type="ECO:0000313" key="5">
    <source>
        <dbReference type="Ensembl" id="ENSKMAP00000015044.1"/>
    </source>
</evidence>
<dbReference type="Proteomes" id="UP000264800">
    <property type="component" value="Unplaced"/>
</dbReference>
<dbReference type="GO" id="GO:0008311">
    <property type="term" value="F:double-stranded DNA 3'-5' DNA exonuclease activity"/>
    <property type="evidence" value="ECO:0007669"/>
    <property type="project" value="TreeGrafter"/>
</dbReference>
<keyword evidence="3 4" id="KW-0460">Magnesium</keyword>
<evidence type="ECO:0000256" key="3">
    <source>
        <dbReference type="ARBA" id="ARBA00022842"/>
    </source>
</evidence>
<evidence type="ECO:0000256" key="2">
    <source>
        <dbReference type="ARBA" id="ARBA00022801"/>
    </source>
</evidence>
<dbReference type="GO" id="GO:0046872">
    <property type="term" value="F:metal ion binding"/>
    <property type="evidence" value="ECO:0007669"/>
    <property type="project" value="UniProtKB-KW"/>
</dbReference>
<dbReference type="Gene3D" id="3.60.10.10">
    <property type="entry name" value="Endonuclease/exonuclease/phosphatase"/>
    <property type="match status" value="1"/>
</dbReference>
<dbReference type="GeneTree" id="ENSGT00940000177144"/>
<dbReference type="GO" id="GO:0003906">
    <property type="term" value="F:DNA-(apurinic or apyrimidinic site) endonuclease activity"/>
    <property type="evidence" value="ECO:0007669"/>
    <property type="project" value="TreeGrafter"/>
</dbReference>
<keyword evidence="1 4" id="KW-0479">Metal-binding</keyword>
<dbReference type="AlphaFoldDB" id="A0A3Q3AU80"/>
<dbReference type="STRING" id="37003.ENSKMAP00000015044"/>
<proteinExistence type="predicted"/>
<dbReference type="GO" id="GO:0005634">
    <property type="term" value="C:nucleus"/>
    <property type="evidence" value="ECO:0007669"/>
    <property type="project" value="TreeGrafter"/>
</dbReference>
<keyword evidence="2" id="KW-0378">Hydrolase</keyword>
<organism evidence="5 6">
    <name type="scientific">Kryptolebias marmoratus</name>
    <name type="common">Mangrove killifish</name>
    <name type="synonym">Rivulus marmoratus</name>
    <dbReference type="NCBI Taxonomy" id="37003"/>
    <lineage>
        <taxon>Eukaryota</taxon>
        <taxon>Metazoa</taxon>
        <taxon>Chordata</taxon>
        <taxon>Craniata</taxon>
        <taxon>Vertebrata</taxon>
        <taxon>Euteleostomi</taxon>
        <taxon>Actinopterygii</taxon>
        <taxon>Neopterygii</taxon>
        <taxon>Teleostei</taxon>
        <taxon>Neoteleostei</taxon>
        <taxon>Acanthomorphata</taxon>
        <taxon>Ovalentaria</taxon>
        <taxon>Atherinomorphae</taxon>
        <taxon>Cyprinodontiformes</taxon>
        <taxon>Rivulidae</taxon>
        <taxon>Kryptolebias</taxon>
    </lineage>
</organism>
<reference evidence="5" key="2">
    <citation type="submission" date="2025-09" db="UniProtKB">
        <authorList>
            <consortium name="Ensembl"/>
        </authorList>
    </citation>
    <scope>IDENTIFICATION</scope>
</reference>
<reference evidence="5" key="1">
    <citation type="submission" date="2025-08" db="UniProtKB">
        <authorList>
            <consortium name="Ensembl"/>
        </authorList>
    </citation>
    <scope>IDENTIFICATION</scope>
</reference>
<dbReference type="InterPro" id="IPR004808">
    <property type="entry name" value="AP_endonuc_1"/>
</dbReference>
<keyword evidence="4" id="KW-0464">Manganese</keyword>
<evidence type="ECO:0000256" key="1">
    <source>
        <dbReference type="ARBA" id="ARBA00022723"/>
    </source>
</evidence>
<feature type="binding site" evidence="4">
    <location>
        <position position="16"/>
    </location>
    <ligand>
        <name>Mg(2+)</name>
        <dbReference type="ChEBI" id="CHEBI:18420"/>
        <label>1</label>
    </ligand>
</feature>
<name>A0A3Q3AU80_KRYMA</name>
<dbReference type="GO" id="GO:0006284">
    <property type="term" value="P:base-excision repair"/>
    <property type="evidence" value="ECO:0007669"/>
    <property type="project" value="TreeGrafter"/>
</dbReference>
<feature type="binding site" evidence="4">
    <location>
        <position position="45"/>
    </location>
    <ligand>
        <name>Mg(2+)</name>
        <dbReference type="ChEBI" id="CHEBI:18420"/>
        <label>1</label>
    </ligand>
</feature>
<dbReference type="Ensembl" id="ENSKMAT00000015262.1">
    <property type="protein sequence ID" value="ENSKMAP00000015044.1"/>
    <property type="gene ID" value="ENSKMAG00000011261.1"/>
</dbReference>